<evidence type="ECO:0000313" key="1">
    <source>
        <dbReference type="EMBL" id="GHI60905.1"/>
    </source>
</evidence>
<comment type="caution">
    <text evidence="1">The sequence shown here is derived from an EMBL/GenBank/DDBJ whole genome shotgun (WGS) entry which is preliminary data.</text>
</comment>
<accession>A0ABQ3RYF6</accession>
<evidence type="ECO:0000313" key="2">
    <source>
        <dbReference type="Proteomes" id="UP000649259"/>
    </source>
</evidence>
<sequence length="87" mass="9034">MGTGAAAVKEREELNVRKLLVGRKFSRTSGQPRRLALRSSAPVGAVPSVDAPVTVPHCKESLMRHPAPSSFPATARADSFVAGAAGP</sequence>
<keyword evidence="2" id="KW-1185">Reference proteome</keyword>
<gene>
    <name evidence="1" type="ORF">Saso_25550</name>
</gene>
<reference evidence="2" key="1">
    <citation type="submission" date="2023-07" db="EMBL/GenBank/DDBJ databases">
        <title>Whole genome shotgun sequence of Streptomyces cacaoi subsp. asoensis NBRC 13813.</title>
        <authorList>
            <person name="Komaki H."/>
            <person name="Tamura T."/>
        </authorList>
    </citation>
    <scope>NUCLEOTIDE SEQUENCE [LARGE SCALE GENOMIC DNA]</scope>
    <source>
        <strain evidence="2">NBRC 13813</strain>
    </source>
</reference>
<dbReference type="Proteomes" id="UP000649259">
    <property type="component" value="Unassembled WGS sequence"/>
</dbReference>
<proteinExistence type="predicted"/>
<protein>
    <submittedName>
        <fullName evidence="1">Uncharacterized protein</fullName>
    </submittedName>
</protein>
<dbReference type="EMBL" id="BNEB01000002">
    <property type="protein sequence ID" value="GHI60905.1"/>
    <property type="molecule type" value="Genomic_DNA"/>
</dbReference>
<organism evidence="1 2">
    <name type="scientific">Streptomyces asoensis</name>
    <dbReference type="NCBI Taxonomy" id="249586"/>
    <lineage>
        <taxon>Bacteria</taxon>
        <taxon>Bacillati</taxon>
        <taxon>Actinomycetota</taxon>
        <taxon>Actinomycetes</taxon>
        <taxon>Kitasatosporales</taxon>
        <taxon>Streptomycetaceae</taxon>
        <taxon>Streptomyces</taxon>
    </lineage>
</organism>
<name>A0ABQ3RYF6_9ACTN</name>